<feature type="chain" id="PRO_5039505451" evidence="1">
    <location>
        <begin position="17"/>
        <end position="151"/>
    </location>
</feature>
<dbReference type="AlphaFoldDB" id="A0A9E7KBW1"/>
<dbReference type="Proteomes" id="UP001055439">
    <property type="component" value="Chromosome 6"/>
</dbReference>
<organism evidence="2 3">
    <name type="scientific">Musa troglodytarum</name>
    <name type="common">fe'i banana</name>
    <dbReference type="NCBI Taxonomy" id="320322"/>
    <lineage>
        <taxon>Eukaryota</taxon>
        <taxon>Viridiplantae</taxon>
        <taxon>Streptophyta</taxon>
        <taxon>Embryophyta</taxon>
        <taxon>Tracheophyta</taxon>
        <taxon>Spermatophyta</taxon>
        <taxon>Magnoliopsida</taxon>
        <taxon>Liliopsida</taxon>
        <taxon>Zingiberales</taxon>
        <taxon>Musaceae</taxon>
        <taxon>Musa</taxon>
    </lineage>
</organism>
<keyword evidence="1" id="KW-0732">Signal</keyword>
<sequence length="151" mass="16733">ILIIFFFFPYISFLSGLIVTLDDSCRLRLNLSIAFTYDPSLCLSDRPNNLVVSFSLVLKTSLDPLGLPNMGAPVSIVVKFGLHTCHGAVNPSFYILFKPYFKDFVVKKIISSTITSIAVATKFNPLKGIEGDDLVDWVETLIVGFHQENGL</sequence>
<feature type="signal peptide" evidence="1">
    <location>
        <begin position="1"/>
        <end position="16"/>
    </location>
</feature>
<gene>
    <name evidence="2" type="ORF">MUK42_23989</name>
</gene>
<reference evidence="2" key="1">
    <citation type="submission" date="2022-05" db="EMBL/GenBank/DDBJ databases">
        <title>The Musa troglodytarum L. genome provides insights into the mechanism of non-climacteric behaviour and enrichment of carotenoids.</title>
        <authorList>
            <person name="Wang J."/>
        </authorList>
    </citation>
    <scope>NUCLEOTIDE SEQUENCE</scope>
    <source>
        <tissue evidence="2">Leaf</tissue>
    </source>
</reference>
<dbReference type="PANTHER" id="PTHR34285:SF3">
    <property type="entry name" value="OS08G0510800 PROTEIN"/>
    <property type="match status" value="1"/>
</dbReference>
<accession>A0A9E7KBW1</accession>
<name>A0A9E7KBW1_9LILI</name>
<evidence type="ECO:0000256" key="1">
    <source>
        <dbReference type="SAM" id="SignalP"/>
    </source>
</evidence>
<dbReference type="EMBL" id="CP097508">
    <property type="protein sequence ID" value="URE10220.1"/>
    <property type="molecule type" value="Genomic_DNA"/>
</dbReference>
<dbReference type="PANTHER" id="PTHR34285">
    <property type="entry name" value="OS08G0510800 PROTEIN"/>
    <property type="match status" value="1"/>
</dbReference>
<evidence type="ECO:0000313" key="2">
    <source>
        <dbReference type="EMBL" id="URE10220.1"/>
    </source>
</evidence>
<keyword evidence="3" id="KW-1185">Reference proteome</keyword>
<protein>
    <submittedName>
        <fullName evidence="2">Uncharacterized protein</fullName>
    </submittedName>
</protein>
<feature type="non-terminal residue" evidence="2">
    <location>
        <position position="1"/>
    </location>
</feature>
<proteinExistence type="predicted"/>
<evidence type="ECO:0000313" key="3">
    <source>
        <dbReference type="Proteomes" id="UP001055439"/>
    </source>
</evidence>